<feature type="compositionally biased region" description="Basic and acidic residues" evidence="2">
    <location>
        <begin position="77"/>
        <end position="112"/>
    </location>
</feature>
<evidence type="ECO:0000256" key="1">
    <source>
        <dbReference type="SAM" id="Coils"/>
    </source>
</evidence>
<proteinExistence type="predicted"/>
<evidence type="ECO:0000313" key="3">
    <source>
        <dbReference type="EMBL" id="MBF9239471.1"/>
    </source>
</evidence>
<evidence type="ECO:0000313" key="4">
    <source>
        <dbReference type="Proteomes" id="UP000597617"/>
    </source>
</evidence>
<comment type="caution">
    <text evidence="3">The sequence shown here is derived from an EMBL/GenBank/DDBJ whole genome shotgun (WGS) entry which is preliminary data.</text>
</comment>
<evidence type="ECO:0000256" key="2">
    <source>
        <dbReference type="SAM" id="MobiDB-lite"/>
    </source>
</evidence>
<name>A0ABS0IMC2_9BACT</name>
<gene>
    <name evidence="3" type="ORF">I2I05_18910</name>
</gene>
<feature type="coiled-coil region" evidence="1">
    <location>
        <begin position="26"/>
        <end position="53"/>
    </location>
</feature>
<keyword evidence="1" id="KW-0175">Coiled coil</keyword>
<dbReference type="Proteomes" id="UP000597617">
    <property type="component" value="Unassembled WGS sequence"/>
</dbReference>
<dbReference type="EMBL" id="JADQDQ010000013">
    <property type="protein sequence ID" value="MBF9239471.1"/>
    <property type="molecule type" value="Genomic_DNA"/>
</dbReference>
<keyword evidence="4" id="KW-1185">Reference proteome</keyword>
<dbReference type="RefSeq" id="WP_196283823.1">
    <property type="nucleotide sequence ID" value="NZ_JADQDQ010000013.1"/>
</dbReference>
<organism evidence="3 4">
    <name type="scientific">Hymenobacter jeongseonensis</name>
    <dbReference type="NCBI Taxonomy" id="2791027"/>
    <lineage>
        <taxon>Bacteria</taxon>
        <taxon>Pseudomonadati</taxon>
        <taxon>Bacteroidota</taxon>
        <taxon>Cytophagia</taxon>
        <taxon>Cytophagales</taxon>
        <taxon>Hymenobacteraceae</taxon>
        <taxon>Hymenobacter</taxon>
    </lineage>
</organism>
<sequence length="135" mass="14318">MEGKFAHILGFLGLKGNTDTVTEAHLQAADDKIALLEQEKSAAELKATQAAAAQVAAQTALDTAKTDLATASTKLSAEQEKVTTLENWKKEQKATDGREEDNSNDLDGDHDGPQASWEVAAASQIAGVKKRLGEK</sequence>
<accession>A0ABS0IMC2</accession>
<feature type="region of interest" description="Disordered" evidence="2">
    <location>
        <begin position="71"/>
        <end position="116"/>
    </location>
</feature>
<protein>
    <submittedName>
        <fullName evidence="3">Uncharacterized protein</fullName>
    </submittedName>
</protein>
<reference evidence="3 4" key="1">
    <citation type="submission" date="2020-11" db="EMBL/GenBank/DDBJ databases">
        <authorList>
            <person name="Kim M.K."/>
        </authorList>
    </citation>
    <scope>NUCLEOTIDE SEQUENCE [LARGE SCALE GENOMIC DNA]</scope>
    <source>
        <strain evidence="3 4">BT683</strain>
    </source>
</reference>